<evidence type="ECO:0000259" key="6">
    <source>
        <dbReference type="Pfam" id="PF12819"/>
    </source>
</evidence>
<evidence type="ECO:0000256" key="5">
    <source>
        <dbReference type="ARBA" id="ARBA00023136"/>
    </source>
</evidence>
<feature type="domain" description="Malectin-like" evidence="6">
    <location>
        <begin position="89"/>
        <end position="236"/>
    </location>
</feature>
<protein>
    <submittedName>
        <fullName evidence="7">Receptor-like protein kinase</fullName>
    </submittedName>
</protein>
<evidence type="ECO:0000256" key="2">
    <source>
        <dbReference type="ARBA" id="ARBA00022692"/>
    </source>
</evidence>
<sequence>MTLPEPIHHLSLVLPSFFVHEQTNYIIRFLSLQELRILYARLEVEHVLPWWNLDIFCASIPNVRSRVTNKNHFQVCAINGLKKIVLDLQITYKDDVYDRIWLPYELSNDWRRLNTSLNNDDLVQNSYKPPAIVLNTAVTPINASAPLHFEWDADNVNDQYYLYIHLYDFQDQTANEIRQFNTTVNGELLYGGEIPRYPGVNTIYSRLALTPAAKRYHVSLTKTENSTLPPIFNAIE</sequence>
<accession>A0A392M938</accession>
<dbReference type="EMBL" id="LXQA010005536">
    <property type="protein sequence ID" value="MCH83653.1"/>
    <property type="molecule type" value="Genomic_DNA"/>
</dbReference>
<gene>
    <name evidence="7" type="ORF">A2U01_0004479</name>
</gene>
<feature type="non-terminal residue" evidence="7">
    <location>
        <position position="236"/>
    </location>
</feature>
<keyword evidence="7" id="KW-0418">Kinase</keyword>
<evidence type="ECO:0000313" key="7">
    <source>
        <dbReference type="EMBL" id="MCH83653.1"/>
    </source>
</evidence>
<dbReference type="Pfam" id="PF12819">
    <property type="entry name" value="Malectin_like"/>
    <property type="match status" value="1"/>
</dbReference>
<proteinExistence type="predicted"/>
<keyword evidence="2" id="KW-0812">Transmembrane</keyword>
<evidence type="ECO:0000256" key="4">
    <source>
        <dbReference type="ARBA" id="ARBA00022989"/>
    </source>
</evidence>
<dbReference type="InterPro" id="IPR024788">
    <property type="entry name" value="Malectin-like_Carb-bd_dom"/>
</dbReference>
<dbReference type="GO" id="GO:0016020">
    <property type="term" value="C:membrane"/>
    <property type="evidence" value="ECO:0007669"/>
    <property type="project" value="UniProtKB-SubCell"/>
</dbReference>
<keyword evidence="7" id="KW-0808">Transferase</keyword>
<evidence type="ECO:0000313" key="8">
    <source>
        <dbReference type="Proteomes" id="UP000265520"/>
    </source>
</evidence>
<evidence type="ECO:0000256" key="3">
    <source>
        <dbReference type="ARBA" id="ARBA00022729"/>
    </source>
</evidence>
<dbReference type="AlphaFoldDB" id="A0A392M938"/>
<dbReference type="PANTHER" id="PTHR45631:SF202">
    <property type="entry name" value="SENESCENCE-INDUCED RECEPTOR-LIKE SERINE_THREONINE-PROTEIN KINASE"/>
    <property type="match status" value="1"/>
</dbReference>
<dbReference type="PANTHER" id="PTHR45631">
    <property type="entry name" value="OS07G0107800 PROTEIN-RELATED"/>
    <property type="match status" value="1"/>
</dbReference>
<keyword evidence="4" id="KW-1133">Transmembrane helix</keyword>
<keyword evidence="5" id="KW-0472">Membrane</keyword>
<dbReference type="Proteomes" id="UP000265520">
    <property type="component" value="Unassembled WGS sequence"/>
</dbReference>
<keyword evidence="8" id="KW-1185">Reference proteome</keyword>
<organism evidence="7 8">
    <name type="scientific">Trifolium medium</name>
    <dbReference type="NCBI Taxonomy" id="97028"/>
    <lineage>
        <taxon>Eukaryota</taxon>
        <taxon>Viridiplantae</taxon>
        <taxon>Streptophyta</taxon>
        <taxon>Embryophyta</taxon>
        <taxon>Tracheophyta</taxon>
        <taxon>Spermatophyta</taxon>
        <taxon>Magnoliopsida</taxon>
        <taxon>eudicotyledons</taxon>
        <taxon>Gunneridae</taxon>
        <taxon>Pentapetalae</taxon>
        <taxon>rosids</taxon>
        <taxon>fabids</taxon>
        <taxon>Fabales</taxon>
        <taxon>Fabaceae</taxon>
        <taxon>Papilionoideae</taxon>
        <taxon>50 kb inversion clade</taxon>
        <taxon>NPAAA clade</taxon>
        <taxon>Hologalegina</taxon>
        <taxon>IRL clade</taxon>
        <taxon>Trifolieae</taxon>
        <taxon>Trifolium</taxon>
    </lineage>
</organism>
<comment type="caution">
    <text evidence="7">The sequence shown here is derived from an EMBL/GenBank/DDBJ whole genome shotgun (WGS) entry which is preliminary data.</text>
</comment>
<dbReference type="GO" id="GO:0016301">
    <property type="term" value="F:kinase activity"/>
    <property type="evidence" value="ECO:0007669"/>
    <property type="project" value="UniProtKB-KW"/>
</dbReference>
<evidence type="ECO:0000256" key="1">
    <source>
        <dbReference type="ARBA" id="ARBA00004167"/>
    </source>
</evidence>
<comment type="subcellular location">
    <subcellularLocation>
        <location evidence="1">Membrane</location>
        <topology evidence="1">Single-pass membrane protein</topology>
    </subcellularLocation>
</comment>
<keyword evidence="3" id="KW-0732">Signal</keyword>
<name>A0A392M938_9FABA</name>
<keyword evidence="7" id="KW-0675">Receptor</keyword>
<reference evidence="7 8" key="1">
    <citation type="journal article" date="2018" name="Front. Plant Sci.">
        <title>Red Clover (Trifolium pratense) and Zigzag Clover (T. medium) - A Picture of Genomic Similarities and Differences.</title>
        <authorList>
            <person name="Dluhosova J."/>
            <person name="Istvanek J."/>
            <person name="Nedelnik J."/>
            <person name="Repkova J."/>
        </authorList>
    </citation>
    <scope>NUCLEOTIDE SEQUENCE [LARGE SCALE GENOMIC DNA]</scope>
    <source>
        <strain evidence="8">cv. 10/8</strain>
        <tissue evidence="7">Leaf</tissue>
    </source>
</reference>